<evidence type="ECO:0000313" key="1">
    <source>
        <dbReference type="EMBL" id="KGR04471.1"/>
    </source>
</evidence>
<organism evidence="1 2">
    <name type="scientific">Candida albicans P78048</name>
    <dbReference type="NCBI Taxonomy" id="1094989"/>
    <lineage>
        <taxon>Eukaryota</taxon>
        <taxon>Fungi</taxon>
        <taxon>Dikarya</taxon>
        <taxon>Ascomycota</taxon>
        <taxon>Saccharomycotina</taxon>
        <taxon>Pichiomycetes</taxon>
        <taxon>Debaryomycetaceae</taxon>
        <taxon>Candida/Lodderomyces clade</taxon>
        <taxon>Candida</taxon>
    </lineage>
</organism>
<name>A0AB34PQ14_CANAX</name>
<dbReference type="Proteomes" id="UP000030161">
    <property type="component" value="Unassembled WGS sequence"/>
</dbReference>
<reference evidence="1 2" key="1">
    <citation type="submission" date="2013-12" db="EMBL/GenBank/DDBJ databases">
        <title>The Genome Sequence of Candida albicans P78048.</title>
        <authorList>
            <consortium name="The Broad Institute Genome Sequencing Platform"/>
            <consortium name="The Broad Institute Genome Sequencing Center for Infectious Disease"/>
            <person name="Cuomo C."/>
            <person name="Bennett R."/>
            <person name="Hirakawa M."/>
            <person name="Noverr M."/>
            <person name="Mitchell A."/>
            <person name="Young S.K."/>
            <person name="Zeng Q."/>
            <person name="Gargeya S."/>
            <person name="Fitzgerald M."/>
            <person name="Abouelleil A."/>
            <person name="Alvarado L."/>
            <person name="Berlin A.M."/>
            <person name="Chapman S.B."/>
            <person name="Dewar J."/>
            <person name="Goldberg J."/>
            <person name="Griggs A."/>
            <person name="Gujja S."/>
            <person name="Hansen M."/>
            <person name="Howarth C."/>
            <person name="Imamovic A."/>
            <person name="Larimer J."/>
            <person name="McCowan C."/>
            <person name="Murphy C."/>
            <person name="Pearson M."/>
            <person name="Priest M."/>
            <person name="Roberts A."/>
            <person name="Saif S."/>
            <person name="Shea T."/>
            <person name="Sykes S."/>
            <person name="Wortman J."/>
            <person name="Nusbaum C."/>
            <person name="Birren B."/>
        </authorList>
    </citation>
    <scope>NUCLEOTIDE SEQUENCE [LARGE SCALE GENOMIC DNA]</scope>
    <source>
        <strain evidence="1 2">P78048</strain>
    </source>
</reference>
<proteinExistence type="predicted"/>
<protein>
    <submittedName>
        <fullName evidence="1">Uncharacterized protein</fullName>
    </submittedName>
</protein>
<dbReference type="AlphaFoldDB" id="A0AB34PQ14"/>
<comment type="caution">
    <text evidence="1">The sequence shown here is derived from an EMBL/GenBank/DDBJ whole genome shotgun (WGS) entry which is preliminary data.</text>
</comment>
<accession>A0AB34PQ14</accession>
<evidence type="ECO:0000313" key="2">
    <source>
        <dbReference type="Proteomes" id="UP000030161"/>
    </source>
</evidence>
<sequence>MCPPEIKRRKNAIYSNFVSHKTRSRCVNVSTKTYTTHTTPGHQKLSQYKYPKTWTFQVHQFFFFNEIFIFPYCSTIPLEIRVKLYLFSLLNQFIKFKQQHL</sequence>
<gene>
    <name evidence="1" type="ORF">MG3_05599</name>
</gene>
<dbReference type="EMBL" id="AJIX01000042">
    <property type="protein sequence ID" value="KGR04471.1"/>
    <property type="molecule type" value="Genomic_DNA"/>
</dbReference>